<dbReference type="PROSITE" id="PS00455">
    <property type="entry name" value="AMP_BINDING"/>
    <property type="match status" value="1"/>
</dbReference>
<comment type="similarity">
    <text evidence="1">Belongs to the ATP-dependent AMP-binding enzyme family.</text>
</comment>
<dbReference type="GO" id="GO:0006631">
    <property type="term" value="P:fatty acid metabolic process"/>
    <property type="evidence" value="ECO:0007669"/>
    <property type="project" value="TreeGrafter"/>
</dbReference>
<feature type="domain" description="AMP-dependent synthetase/ligase" evidence="3">
    <location>
        <begin position="30"/>
        <end position="392"/>
    </location>
</feature>
<gene>
    <name evidence="5" type="ORF">FHP25_21430</name>
</gene>
<comment type="caution">
    <text evidence="5">The sequence shown here is derived from an EMBL/GenBank/DDBJ whole genome shotgun (WGS) entry which is preliminary data.</text>
</comment>
<reference evidence="5 6" key="1">
    <citation type="submission" date="2019-06" db="EMBL/GenBank/DDBJ databases">
        <title>New taxonomy in bacterial strain CC-CFT640, isolated from vineyard.</title>
        <authorList>
            <person name="Lin S.-Y."/>
            <person name="Tsai C.-F."/>
            <person name="Young C.-C."/>
        </authorList>
    </citation>
    <scope>NUCLEOTIDE SEQUENCE [LARGE SCALE GENOMIC DNA]</scope>
    <source>
        <strain evidence="5 6">CC-CFT640</strain>
    </source>
</reference>
<dbReference type="PANTHER" id="PTHR43201">
    <property type="entry name" value="ACYL-COA SYNTHETASE"/>
    <property type="match status" value="1"/>
</dbReference>
<evidence type="ECO:0000313" key="5">
    <source>
        <dbReference type="EMBL" id="TXL73504.1"/>
    </source>
</evidence>
<evidence type="ECO:0000313" key="6">
    <source>
        <dbReference type="Proteomes" id="UP000321638"/>
    </source>
</evidence>
<proteinExistence type="inferred from homology"/>
<dbReference type="Proteomes" id="UP000321638">
    <property type="component" value="Unassembled WGS sequence"/>
</dbReference>
<sequence>MTSGAHAPDVAARNVRDGLWLDKTIYQLLAERSARTPDKTLIVDRFGRMSYGEALAAADCIAANLHALGIGRGDVVAVQLPNWRQFPLMAYALDRLGAICTPLPSIYRHRELRLMLGLVRPKVAIIPRLFRGFDHLQMMRELADDLPDCRHVFVAEGNPGGARRFEDLLVPAPPAPPHRPDADAISEIVFTSGTTGEPKGVMHTANTNLCPLLGVIEDQGLDHRDVVLMASTFGHQTGFVYGGHLPVLIGGSAVLMERWDPALALELIEREGVTWTMGATPFLQDLLAAPDAKRATRSLRAFLCSGAPIPRVYLDRARDTLGCKVMSGWGMTEVGLVTLSRMDDPADMVAGSDGRPLRGSAVRIVDDSGAAVAPGTDGDLLCRGASLFAGYYQRPEITRASYSEGGWFHTGDRARDVGGGYIRITGRSKDIIIRGGENIPVVEVEELLHKHPAVATAAVVAVPDPRLQERACAAVLLKPGMQLDLAEMRRHLAAHQLAQQYFPEHVVAFDSFPMTPSGKVQKFLLRTQVIAALEANGTLKGADRHGR</sequence>
<dbReference type="GO" id="GO:0031956">
    <property type="term" value="F:medium-chain fatty acid-CoA ligase activity"/>
    <property type="evidence" value="ECO:0007669"/>
    <property type="project" value="TreeGrafter"/>
</dbReference>
<evidence type="ECO:0000259" key="3">
    <source>
        <dbReference type="Pfam" id="PF00501"/>
    </source>
</evidence>
<dbReference type="Pfam" id="PF13193">
    <property type="entry name" value="AMP-binding_C"/>
    <property type="match status" value="1"/>
</dbReference>
<dbReference type="SUPFAM" id="SSF56801">
    <property type="entry name" value="Acetyl-CoA synthetase-like"/>
    <property type="match status" value="1"/>
</dbReference>
<keyword evidence="6" id="KW-1185">Reference proteome</keyword>
<dbReference type="AlphaFoldDB" id="A0A5C8PI61"/>
<dbReference type="Gene3D" id="3.40.50.12780">
    <property type="entry name" value="N-terminal domain of ligase-like"/>
    <property type="match status" value="1"/>
</dbReference>
<evidence type="ECO:0000259" key="4">
    <source>
        <dbReference type="Pfam" id="PF13193"/>
    </source>
</evidence>
<protein>
    <submittedName>
        <fullName evidence="5">AMP-binding protein</fullName>
    </submittedName>
</protein>
<keyword evidence="2" id="KW-0436">Ligase</keyword>
<evidence type="ECO:0000256" key="2">
    <source>
        <dbReference type="ARBA" id="ARBA00022598"/>
    </source>
</evidence>
<dbReference type="InterPro" id="IPR000873">
    <property type="entry name" value="AMP-dep_synth/lig_dom"/>
</dbReference>
<dbReference type="Pfam" id="PF00501">
    <property type="entry name" value="AMP-binding"/>
    <property type="match status" value="1"/>
</dbReference>
<feature type="domain" description="AMP-binding enzyme C-terminal" evidence="4">
    <location>
        <begin position="443"/>
        <end position="519"/>
    </location>
</feature>
<dbReference type="InterPro" id="IPR025110">
    <property type="entry name" value="AMP-bd_C"/>
</dbReference>
<dbReference type="InterPro" id="IPR045851">
    <property type="entry name" value="AMP-bd_C_sf"/>
</dbReference>
<dbReference type="EMBL" id="VDUZ01000025">
    <property type="protein sequence ID" value="TXL73504.1"/>
    <property type="molecule type" value="Genomic_DNA"/>
</dbReference>
<dbReference type="OrthoDB" id="9803968at2"/>
<dbReference type="InterPro" id="IPR042099">
    <property type="entry name" value="ANL_N_sf"/>
</dbReference>
<dbReference type="PANTHER" id="PTHR43201:SF5">
    <property type="entry name" value="MEDIUM-CHAIN ACYL-COA LIGASE ACSF2, MITOCHONDRIAL"/>
    <property type="match status" value="1"/>
</dbReference>
<dbReference type="InterPro" id="IPR020845">
    <property type="entry name" value="AMP-binding_CS"/>
</dbReference>
<organism evidence="5 6">
    <name type="scientific">Vineibacter terrae</name>
    <dbReference type="NCBI Taxonomy" id="2586908"/>
    <lineage>
        <taxon>Bacteria</taxon>
        <taxon>Pseudomonadati</taxon>
        <taxon>Pseudomonadota</taxon>
        <taxon>Alphaproteobacteria</taxon>
        <taxon>Hyphomicrobiales</taxon>
        <taxon>Vineibacter</taxon>
    </lineage>
</organism>
<dbReference type="Gene3D" id="3.30.300.30">
    <property type="match status" value="1"/>
</dbReference>
<accession>A0A5C8PI61</accession>
<evidence type="ECO:0000256" key="1">
    <source>
        <dbReference type="ARBA" id="ARBA00006432"/>
    </source>
</evidence>
<name>A0A5C8PI61_9HYPH</name>